<sequence length="595" mass="66472">MGSTMPPLKILALLCGVLVLTACDPGSVDEQLSQLDAEQKRYQERLAEVPDDTVREQLSRLVDTAFWMRRAELRQSLPPATPEYASPSLAILADYRSPQAMADNYVRGLLIEHNPRLMPERTQIVLPFDYPFEHALSWTAATLSDGTRLTPTASRPGMIDRPAIYQERRSGLRTVMPGNQEAPPVAMLQGRLALTVPRGVEHLAFEANQQGESRTVGDIEVTLVSVDHHQATVAVKTDADSAFPGGDSVILNARDDSGRTLATLGVNTGPPGLEAAMLDLLDATIDDAIDGNGIDPESVKSRVEARQQALREEHGDTSYHQATFAGPIAELEVLLVGVNGYQHREETLTLTPVQFQAATNTPTPIAIPTTATVYDPTLRRFDETRPWEWPPDRLSRIITVSLVGLGEVAGHQGTPASVRFHYPSVPSDHFISAFDRFEKLIEVAFLDSEGELIPLPDEQDQREQWFRFTVNRLEYHPQAFPTPPARVRGRLLINQRPEIQSRWVRAQALPEGARLLDNMFVTAPSHDNRQLLVLAQDDSGRYLKHLATVGYHYHRDQSRPPQWAHHFYGTPERLLLVRPGREQQVEYHFDVALKQ</sequence>
<dbReference type="RefSeq" id="WP_080530827.1">
    <property type="nucleotide sequence ID" value="NZ_AQPF01000017.1"/>
</dbReference>
<keyword evidence="1" id="KW-0732">Signal</keyword>
<gene>
    <name evidence="2" type="ORF">A6D6_02353</name>
</gene>
<dbReference type="EMBL" id="AQPF01000017">
    <property type="protein sequence ID" value="KAF0805398.1"/>
    <property type="molecule type" value="Genomic_DNA"/>
</dbReference>
<name>A0ABQ6Y7G3_9GAMM</name>
<protein>
    <submittedName>
        <fullName evidence="2">Lipoprotein</fullName>
    </submittedName>
</protein>
<proteinExistence type="predicted"/>
<comment type="caution">
    <text evidence="2">The sequence shown here is derived from an EMBL/GenBank/DDBJ whole genome shotgun (WGS) entry which is preliminary data.</text>
</comment>
<keyword evidence="3" id="KW-1185">Reference proteome</keyword>
<feature type="signal peptide" evidence="1">
    <location>
        <begin position="1"/>
        <end position="22"/>
    </location>
</feature>
<dbReference type="Proteomes" id="UP000771797">
    <property type="component" value="Unassembled WGS sequence"/>
</dbReference>
<feature type="chain" id="PRO_5047401588" evidence="1">
    <location>
        <begin position="23"/>
        <end position="595"/>
    </location>
</feature>
<reference evidence="2 3" key="1">
    <citation type="submission" date="2012-09" db="EMBL/GenBank/DDBJ databases">
        <title>Genome Sequence of alkane-degrading Bacterium Alcanivorax sp. 6-D-6.</title>
        <authorList>
            <person name="Lai Q."/>
            <person name="Shao Z."/>
        </authorList>
    </citation>
    <scope>NUCLEOTIDE SEQUENCE [LARGE SCALE GENOMIC DNA]</scope>
    <source>
        <strain evidence="2 3">6-D-6</strain>
    </source>
</reference>
<keyword evidence="2" id="KW-0449">Lipoprotein</keyword>
<accession>A0ABQ6Y7G3</accession>
<evidence type="ECO:0000256" key="1">
    <source>
        <dbReference type="SAM" id="SignalP"/>
    </source>
</evidence>
<organism evidence="2 3">
    <name type="scientific">Alcanivorax xiamenensis</name>
    <dbReference type="NCBI Taxonomy" id="1177156"/>
    <lineage>
        <taxon>Bacteria</taxon>
        <taxon>Pseudomonadati</taxon>
        <taxon>Pseudomonadota</taxon>
        <taxon>Gammaproteobacteria</taxon>
        <taxon>Oceanospirillales</taxon>
        <taxon>Alcanivoracaceae</taxon>
        <taxon>Alcanivorax</taxon>
    </lineage>
</organism>
<evidence type="ECO:0000313" key="3">
    <source>
        <dbReference type="Proteomes" id="UP000771797"/>
    </source>
</evidence>
<evidence type="ECO:0000313" key="2">
    <source>
        <dbReference type="EMBL" id="KAF0805398.1"/>
    </source>
</evidence>